<protein>
    <submittedName>
        <fullName evidence="2">MOSC domain-containing protein YiiM</fullName>
    </submittedName>
</protein>
<proteinExistence type="predicted"/>
<evidence type="ECO:0000259" key="1">
    <source>
        <dbReference type="PROSITE" id="PS51340"/>
    </source>
</evidence>
<dbReference type="PANTHER" id="PTHR30212">
    <property type="entry name" value="PROTEIN YIIM"/>
    <property type="match status" value="1"/>
</dbReference>
<evidence type="ECO:0000313" key="3">
    <source>
        <dbReference type="Proteomes" id="UP001497493"/>
    </source>
</evidence>
<feature type="domain" description="MOSC" evidence="1">
    <location>
        <begin position="35"/>
        <end position="170"/>
    </location>
</feature>
<gene>
    <name evidence="2" type="ORF">MECH1_V1_0552</name>
</gene>
<name>A0ABM9NFE7_9GAMM</name>
<organism evidence="2 3">
    <name type="scientific">Candidatus Methylocalor cossyra</name>
    <dbReference type="NCBI Taxonomy" id="3108543"/>
    <lineage>
        <taxon>Bacteria</taxon>
        <taxon>Pseudomonadati</taxon>
        <taxon>Pseudomonadota</taxon>
        <taxon>Gammaproteobacteria</taxon>
        <taxon>Methylococcales</taxon>
        <taxon>Methylococcaceae</taxon>
        <taxon>Candidatus Methylocalor</taxon>
    </lineage>
</organism>
<dbReference type="Proteomes" id="UP001497493">
    <property type="component" value="Chromosome"/>
</dbReference>
<dbReference type="PANTHER" id="PTHR30212:SF2">
    <property type="entry name" value="PROTEIN YIIM"/>
    <property type="match status" value="1"/>
</dbReference>
<dbReference type="InterPro" id="IPR052353">
    <property type="entry name" value="Benzoxazolinone_Detox_Enz"/>
</dbReference>
<dbReference type="Gene3D" id="2.40.33.20">
    <property type="entry name" value="PK beta-barrel domain-like"/>
    <property type="match status" value="1"/>
</dbReference>
<dbReference type="Pfam" id="PF03473">
    <property type="entry name" value="MOSC"/>
    <property type="match status" value="1"/>
</dbReference>
<dbReference type="InterPro" id="IPR011037">
    <property type="entry name" value="Pyrv_Knase-like_insert_dom_sf"/>
</dbReference>
<dbReference type="SUPFAM" id="SSF50800">
    <property type="entry name" value="PK beta-barrel domain-like"/>
    <property type="match status" value="1"/>
</dbReference>
<reference evidence="2 3" key="1">
    <citation type="submission" date="2024-04" db="EMBL/GenBank/DDBJ databases">
        <authorList>
            <person name="Cremers G."/>
        </authorList>
    </citation>
    <scope>NUCLEOTIDE SEQUENCE [LARGE SCALE GENOMIC DNA]</scope>
    <source>
        <strain evidence="2">MeCH1-AG</strain>
    </source>
</reference>
<dbReference type="PROSITE" id="PS51340">
    <property type="entry name" value="MOSC"/>
    <property type="match status" value="1"/>
</dbReference>
<dbReference type="RefSeq" id="WP_348758896.1">
    <property type="nucleotide sequence ID" value="NZ_OZ026884.1"/>
</dbReference>
<sequence length="229" mass="25701">MHLGLIAMQLLTISVAKPRLIEHGGRRVKTGIYKEPVATPVRATALGLEGDVQVDRNHHGGPDKAIYVYTVENYRHWERVLQRGPFPHGQFGENFTVSGMPDEVIHIGDRFRVGTLLVEVTQPRVPCFKLGVKMGDPDFVPRFLHSGRVGFYLRVLEEGEVRAGDAIVPVRMDPLGLNLQDSMLARLPGPRQAEIIDRALKIEALSQAWREDLEKRRRALLRTGPDPVP</sequence>
<dbReference type="InterPro" id="IPR005302">
    <property type="entry name" value="MoCF_Sase_C"/>
</dbReference>
<keyword evidence="3" id="KW-1185">Reference proteome</keyword>
<accession>A0ABM9NFE7</accession>
<dbReference type="EMBL" id="OZ026884">
    <property type="protein sequence ID" value="CAL1239328.1"/>
    <property type="molecule type" value="Genomic_DNA"/>
</dbReference>
<evidence type="ECO:0000313" key="2">
    <source>
        <dbReference type="EMBL" id="CAL1239328.1"/>
    </source>
</evidence>